<evidence type="ECO:0000313" key="2">
    <source>
        <dbReference type="Proteomes" id="UP000320055"/>
    </source>
</evidence>
<dbReference type="SUPFAM" id="SSF53448">
    <property type="entry name" value="Nucleotide-diphospho-sugar transferases"/>
    <property type="match status" value="1"/>
</dbReference>
<name>A0A563VMN3_9CYAN</name>
<evidence type="ECO:0000313" key="1">
    <source>
        <dbReference type="EMBL" id="VEP12689.1"/>
    </source>
</evidence>
<proteinExistence type="predicted"/>
<protein>
    <recommendedName>
        <fullName evidence="3">Glycosyl transferase family 8</fullName>
    </recommendedName>
</protein>
<dbReference type="AlphaFoldDB" id="A0A563VMN3"/>
<accession>A0A563VMN3</accession>
<gene>
    <name evidence="1" type="ORF">H1P_160028</name>
</gene>
<dbReference type="OrthoDB" id="456453at2"/>
<dbReference type="RefSeq" id="WP_144864256.1">
    <property type="nucleotide sequence ID" value="NZ_LR213778.1"/>
</dbReference>
<reference evidence="1 2" key="1">
    <citation type="submission" date="2019-01" db="EMBL/GenBank/DDBJ databases">
        <authorList>
            <person name="Brito A."/>
        </authorList>
    </citation>
    <scope>NUCLEOTIDE SEQUENCE [LARGE SCALE GENOMIC DNA]</scope>
    <source>
        <strain evidence="1">1</strain>
    </source>
</reference>
<evidence type="ECO:0008006" key="3">
    <source>
        <dbReference type="Google" id="ProtNLM"/>
    </source>
</evidence>
<organism evidence="1 2">
    <name type="scientific">Hyella patelloides LEGE 07179</name>
    <dbReference type="NCBI Taxonomy" id="945734"/>
    <lineage>
        <taxon>Bacteria</taxon>
        <taxon>Bacillati</taxon>
        <taxon>Cyanobacteriota</taxon>
        <taxon>Cyanophyceae</taxon>
        <taxon>Pleurocapsales</taxon>
        <taxon>Hyellaceae</taxon>
        <taxon>Hyella</taxon>
    </lineage>
</organism>
<dbReference type="EMBL" id="CAACVJ010000068">
    <property type="protein sequence ID" value="VEP12689.1"/>
    <property type="molecule type" value="Genomic_DNA"/>
</dbReference>
<keyword evidence="2" id="KW-1185">Reference proteome</keyword>
<dbReference type="Gene3D" id="3.90.550.10">
    <property type="entry name" value="Spore Coat Polysaccharide Biosynthesis Protein SpsA, Chain A"/>
    <property type="match status" value="1"/>
</dbReference>
<dbReference type="Proteomes" id="UP000320055">
    <property type="component" value="Unassembled WGS sequence"/>
</dbReference>
<dbReference type="InterPro" id="IPR029044">
    <property type="entry name" value="Nucleotide-diphossugar_trans"/>
</dbReference>
<sequence>MKDFGIILACYKKDYRFAKGCCASIRYFLGDIPICLLVDGSFPVAEVVKAYDVNVIYRNDVANQVLKNRSFGYGLTKMVAFWESPFQHFLFMDADTIAWGNILKYANFENFDFVVDRTESIYLNDSGINRYFFNTEKLEQCFPNFNWQKYRYNYFVSGVFFAKKGIFELAEYEKMLYLREQHREMFKLGEQGLLNLMIFQGVEQGKFRLKNEYLQIFGSSFIDNLQQKKRFSLEGNTPILQGDDASVIHWAGGINSPLLARTEVYNKPMTFFRQKCLRDYARINSIKATIFLYIEDFWPNLKVYGQKLAKQFPALRQTLAGFKKFCISMVKY</sequence>